<dbReference type="GO" id="GO:0005876">
    <property type="term" value="C:spindle microtubule"/>
    <property type="evidence" value="ECO:0007669"/>
    <property type="project" value="TreeGrafter"/>
</dbReference>
<dbReference type="EMBL" id="GL833486">
    <property type="protein sequence ID" value="EGB02489.1"/>
    <property type="molecule type" value="Genomic_DNA"/>
</dbReference>
<dbReference type="GeneID" id="20227053"/>
<name>F0YQX0_AURAN</name>
<comment type="cofactor">
    <cofactor evidence="2">
        <name>K(+)</name>
        <dbReference type="ChEBI" id="CHEBI:29103"/>
    </cofactor>
</comment>
<dbReference type="PANTHER" id="PTHR46570">
    <property type="entry name" value="TUBULIN--TYROSINE LIGASE"/>
    <property type="match status" value="1"/>
</dbReference>
<sequence length="315" mass="33608">LRRGGGAGDAPAWLPLTFVPGRDDLSERAALAAAHDARGGDGRAAWILKPSDGGKGARIAIFDDLAAIDAHVRAAAGSVAWVASAYLGDPLLLEPGGRKFDVRIWVLVDADFGVHVWRRGVLRTCSVPFSNDRATFGDPFDWVALGLLGATRTLAYLCYPLLMLLFLGKANNLVCALSRSVVGVYVPFHRLHELHTSAGVVAGAAFVAHGAGHAARWARQGNARLLWASQTGRTGAVAALLTPLIVVPMRSAACRAALRWELRKALHYLAVLWGLLAALHAPKSVSLPCVAIPLAVYAGDWLYGLLFRTYLVRTS</sequence>
<keyword evidence="15" id="KW-1185">Reference proteome</keyword>
<organism evidence="15">
    <name type="scientific">Aureococcus anophagefferens</name>
    <name type="common">Harmful bloom alga</name>
    <dbReference type="NCBI Taxonomy" id="44056"/>
    <lineage>
        <taxon>Eukaryota</taxon>
        <taxon>Sar</taxon>
        <taxon>Stramenopiles</taxon>
        <taxon>Ochrophyta</taxon>
        <taxon>Pelagophyceae</taxon>
        <taxon>Pelagomonadales</taxon>
        <taxon>Pelagomonadaceae</taxon>
        <taxon>Aureococcus</taxon>
    </lineage>
</organism>
<evidence type="ECO:0000256" key="10">
    <source>
        <dbReference type="ARBA" id="ARBA00037791"/>
    </source>
</evidence>
<evidence type="ECO:0000256" key="7">
    <source>
        <dbReference type="ARBA" id="ARBA00022840"/>
    </source>
</evidence>
<dbReference type="EC" id="6.3.2.25" evidence="11"/>
<evidence type="ECO:0000256" key="1">
    <source>
        <dbReference type="ARBA" id="ARBA00001946"/>
    </source>
</evidence>
<evidence type="ECO:0000256" key="3">
    <source>
        <dbReference type="ARBA" id="ARBA00006820"/>
    </source>
</evidence>
<dbReference type="GO" id="GO:0005524">
    <property type="term" value="F:ATP binding"/>
    <property type="evidence" value="ECO:0007669"/>
    <property type="project" value="UniProtKB-KW"/>
</dbReference>
<evidence type="ECO:0000256" key="5">
    <source>
        <dbReference type="ARBA" id="ARBA00022598"/>
    </source>
</evidence>
<feature type="non-terminal residue" evidence="14">
    <location>
        <position position="315"/>
    </location>
</feature>
<evidence type="ECO:0000256" key="13">
    <source>
        <dbReference type="ARBA" id="ARBA00047950"/>
    </source>
</evidence>
<dbReference type="Proteomes" id="UP000002729">
    <property type="component" value="Unassembled WGS sequence"/>
</dbReference>
<evidence type="ECO:0000256" key="11">
    <source>
        <dbReference type="ARBA" id="ARBA00038960"/>
    </source>
</evidence>
<dbReference type="InterPro" id="IPR004344">
    <property type="entry name" value="TTL/TTLL_fam"/>
</dbReference>
<keyword evidence="7" id="KW-0067">ATP-binding</keyword>
<evidence type="ECO:0000313" key="14">
    <source>
        <dbReference type="EMBL" id="EGB02489.1"/>
    </source>
</evidence>
<dbReference type="RefSeq" id="XP_009042812.1">
    <property type="nucleotide sequence ID" value="XM_009044564.1"/>
</dbReference>
<evidence type="ECO:0000256" key="6">
    <source>
        <dbReference type="ARBA" id="ARBA00022741"/>
    </source>
</evidence>
<evidence type="ECO:0000313" key="15">
    <source>
        <dbReference type="Proteomes" id="UP000002729"/>
    </source>
</evidence>
<dbReference type="eggNOG" id="KOG0039">
    <property type="taxonomic scope" value="Eukaryota"/>
</dbReference>
<evidence type="ECO:0000256" key="2">
    <source>
        <dbReference type="ARBA" id="ARBA00001958"/>
    </source>
</evidence>
<dbReference type="OrthoDB" id="202825at2759"/>
<protein>
    <recommendedName>
        <fullName evidence="12">Tubulin--tyrosine ligase</fullName>
        <ecNumber evidence="11">6.3.2.25</ecNumber>
    </recommendedName>
</protein>
<evidence type="ECO:0000256" key="8">
    <source>
        <dbReference type="ARBA" id="ARBA00022842"/>
    </source>
</evidence>
<comment type="subunit">
    <text evidence="4">Monomer.</text>
</comment>
<dbReference type="GO" id="GO:0000226">
    <property type="term" value="P:microtubule cytoskeleton organization"/>
    <property type="evidence" value="ECO:0007669"/>
    <property type="project" value="TreeGrafter"/>
</dbReference>
<evidence type="ECO:0000256" key="9">
    <source>
        <dbReference type="ARBA" id="ARBA00022958"/>
    </source>
</evidence>
<keyword evidence="5" id="KW-0436">Ligase</keyword>
<feature type="non-terminal residue" evidence="14">
    <location>
        <position position="1"/>
    </location>
</feature>
<dbReference type="AlphaFoldDB" id="F0YQX0"/>
<dbReference type="PANTHER" id="PTHR46570:SF1">
    <property type="entry name" value="TUBULIN--TYROSINE LIGASE"/>
    <property type="match status" value="1"/>
</dbReference>
<keyword evidence="8" id="KW-0460">Magnesium</keyword>
<gene>
    <name evidence="14" type="ORF">AURANDRAFT_68832</name>
</gene>
<accession>F0YQX0</accession>
<dbReference type="InterPro" id="IPR052492">
    <property type="entry name" value="Tubulin-tyrosine_ligase"/>
</dbReference>
<dbReference type="InParanoid" id="F0YQX0"/>
<evidence type="ECO:0000256" key="4">
    <source>
        <dbReference type="ARBA" id="ARBA00011245"/>
    </source>
</evidence>
<comment type="catalytic activity">
    <reaction evidence="13">
        <text>C-terminal L-alpha-aminoacyl-L-glutamyl-L-glutamyl-[tubulin] + L-tyrosine + ATP = C-terminal L-alpha-aminoacyl-L-glutamyl-L-glutamyl-L-tyrosyl-[tubulin] + ADP + phosphate + H(+)</text>
        <dbReference type="Rhea" id="RHEA:17605"/>
        <dbReference type="Rhea" id="RHEA-COMP:16434"/>
        <dbReference type="Rhea" id="RHEA-COMP:16435"/>
        <dbReference type="ChEBI" id="CHEBI:15378"/>
        <dbReference type="ChEBI" id="CHEBI:30616"/>
        <dbReference type="ChEBI" id="CHEBI:43474"/>
        <dbReference type="ChEBI" id="CHEBI:58315"/>
        <dbReference type="ChEBI" id="CHEBI:149554"/>
        <dbReference type="ChEBI" id="CHEBI:149555"/>
        <dbReference type="ChEBI" id="CHEBI:456216"/>
        <dbReference type="EC" id="6.3.2.25"/>
    </reaction>
</comment>
<dbReference type="PROSITE" id="PS51221">
    <property type="entry name" value="TTL"/>
    <property type="match status" value="1"/>
</dbReference>
<reference evidence="14 15" key="1">
    <citation type="journal article" date="2011" name="Proc. Natl. Acad. Sci. U.S.A.">
        <title>Niche of harmful alga Aureococcus anophagefferens revealed through ecogenomics.</title>
        <authorList>
            <person name="Gobler C.J."/>
            <person name="Berry D.L."/>
            <person name="Dyhrman S.T."/>
            <person name="Wilhelm S.W."/>
            <person name="Salamov A."/>
            <person name="Lobanov A.V."/>
            <person name="Zhang Y."/>
            <person name="Collier J.L."/>
            <person name="Wurch L.L."/>
            <person name="Kustka A.B."/>
            <person name="Dill B.D."/>
            <person name="Shah M."/>
            <person name="VerBerkmoes N.C."/>
            <person name="Kuo A."/>
            <person name="Terry A."/>
            <person name="Pangilinan J."/>
            <person name="Lindquist E.A."/>
            <person name="Lucas S."/>
            <person name="Paulsen I.T."/>
            <person name="Hattenrath-Lehmann T.K."/>
            <person name="Talmage S.C."/>
            <person name="Walker E.A."/>
            <person name="Koch F."/>
            <person name="Burson A.M."/>
            <person name="Marcoval M.A."/>
            <person name="Tang Y.Z."/>
            <person name="Lecleir G.R."/>
            <person name="Coyne K.J."/>
            <person name="Berg G.M."/>
            <person name="Bertrand E.M."/>
            <person name="Saito M.A."/>
            <person name="Gladyshev V.N."/>
            <person name="Grigoriev I.V."/>
        </authorList>
    </citation>
    <scope>NUCLEOTIDE SEQUENCE [LARGE SCALE GENOMIC DNA]</scope>
    <source>
        <strain evidence="15">CCMP 1984</strain>
    </source>
</reference>
<dbReference type="SUPFAM" id="SSF56059">
    <property type="entry name" value="Glutathione synthetase ATP-binding domain-like"/>
    <property type="match status" value="1"/>
</dbReference>
<comment type="similarity">
    <text evidence="3">Belongs to the tubulin--tyrosine ligase family.</text>
</comment>
<dbReference type="Pfam" id="PF03133">
    <property type="entry name" value="TTL"/>
    <property type="match status" value="1"/>
</dbReference>
<comment type="function">
    <text evidence="10">Catalyzes the post-translational addition of a tyrosine to the C-terminal end of detyrosinated alpha-tubulin.</text>
</comment>
<dbReference type="GO" id="GO:0004835">
    <property type="term" value="F:tubulin-tyrosine ligase activity"/>
    <property type="evidence" value="ECO:0007669"/>
    <property type="project" value="UniProtKB-EC"/>
</dbReference>
<comment type="cofactor">
    <cofactor evidence="1">
        <name>Mg(2+)</name>
        <dbReference type="ChEBI" id="CHEBI:18420"/>
    </cofactor>
</comment>
<keyword evidence="6" id="KW-0547">Nucleotide-binding</keyword>
<dbReference type="Gene3D" id="3.30.470.20">
    <property type="entry name" value="ATP-grasp fold, B domain"/>
    <property type="match status" value="1"/>
</dbReference>
<dbReference type="KEGG" id="aaf:AURANDRAFT_68832"/>
<proteinExistence type="inferred from homology"/>
<keyword evidence="9" id="KW-0630">Potassium</keyword>
<evidence type="ECO:0000256" key="12">
    <source>
        <dbReference type="ARBA" id="ARBA00041021"/>
    </source>
</evidence>